<evidence type="ECO:0000313" key="2">
    <source>
        <dbReference type="EMBL" id="PRP67236.1"/>
    </source>
</evidence>
<dbReference type="AlphaFoldDB" id="A0A2S9WV44"/>
<sequence>MIQSLPFFSIIIPTYNVKSTIEVAIKSILDQSFKDFEILILDGKSTDGTIEIIKEFQSKDDRIRIHSEDDTGVYDAMNKGIAISKGLFLYFLGADDYLVDPEVLADVRRTLDQSNIFVLYGNVNSPVLGHQYDGIFSDAKIFHKNIAHQAIFYKKNVFEKVGIYPLQFKVHADWALNLKWFFDPTVSHHYFERSIAFFAPGGLSSRKVDNSFRVEMITMYYLLARSRHSIIGTLSLMLRGLFSRLTR</sequence>
<keyword evidence="3" id="KW-1185">Reference proteome</keyword>
<dbReference type="GO" id="GO:0016758">
    <property type="term" value="F:hexosyltransferase activity"/>
    <property type="evidence" value="ECO:0007669"/>
    <property type="project" value="UniProtKB-ARBA"/>
</dbReference>
<dbReference type="RefSeq" id="WP_105982998.1">
    <property type="nucleotide sequence ID" value="NZ_MQUC01000003.1"/>
</dbReference>
<dbReference type="PANTHER" id="PTHR22916">
    <property type="entry name" value="GLYCOSYLTRANSFERASE"/>
    <property type="match status" value="1"/>
</dbReference>
<dbReference type="InterPro" id="IPR001173">
    <property type="entry name" value="Glyco_trans_2-like"/>
</dbReference>
<dbReference type="Proteomes" id="UP000239532">
    <property type="component" value="Unassembled WGS sequence"/>
</dbReference>
<comment type="caution">
    <text evidence="2">The sequence shown here is derived from an EMBL/GenBank/DDBJ whole genome shotgun (WGS) entry which is preliminary data.</text>
</comment>
<dbReference type="InterPro" id="IPR029044">
    <property type="entry name" value="Nucleotide-diphossugar_trans"/>
</dbReference>
<feature type="domain" description="Glycosyltransferase 2-like" evidence="1">
    <location>
        <begin position="9"/>
        <end position="115"/>
    </location>
</feature>
<name>A0A2S9WV44_9FLAO</name>
<dbReference type="CDD" id="cd06433">
    <property type="entry name" value="GT_2_WfgS_like"/>
    <property type="match status" value="1"/>
</dbReference>
<dbReference type="Gene3D" id="3.90.550.10">
    <property type="entry name" value="Spore Coat Polysaccharide Biosynthesis Protein SpsA, Chain A"/>
    <property type="match status" value="1"/>
</dbReference>
<gene>
    <name evidence="2" type="ORF">BST86_09045</name>
</gene>
<organism evidence="2 3">
    <name type="scientific">Nonlabens agnitus</name>
    <dbReference type="NCBI Taxonomy" id="870484"/>
    <lineage>
        <taxon>Bacteria</taxon>
        <taxon>Pseudomonadati</taxon>
        <taxon>Bacteroidota</taxon>
        <taxon>Flavobacteriia</taxon>
        <taxon>Flavobacteriales</taxon>
        <taxon>Flavobacteriaceae</taxon>
        <taxon>Nonlabens</taxon>
    </lineage>
</organism>
<dbReference type="SUPFAM" id="SSF53448">
    <property type="entry name" value="Nucleotide-diphospho-sugar transferases"/>
    <property type="match status" value="1"/>
</dbReference>
<proteinExistence type="predicted"/>
<dbReference type="OrthoDB" id="9788101at2"/>
<evidence type="ECO:0000313" key="3">
    <source>
        <dbReference type="Proteomes" id="UP000239532"/>
    </source>
</evidence>
<reference evidence="2 3" key="1">
    <citation type="submission" date="2016-11" db="EMBL/GenBank/DDBJ databases">
        <title>Trade-off between light-utilization and light-protection in marine flavobacteria.</title>
        <authorList>
            <person name="Kumagai Y."/>
        </authorList>
    </citation>
    <scope>NUCLEOTIDE SEQUENCE [LARGE SCALE GENOMIC DNA]</scope>
    <source>
        <strain evidence="2 3">JCM 17109</strain>
    </source>
</reference>
<dbReference type="Pfam" id="PF00535">
    <property type="entry name" value="Glycos_transf_2"/>
    <property type="match status" value="1"/>
</dbReference>
<protein>
    <recommendedName>
        <fullName evidence="1">Glycosyltransferase 2-like domain-containing protein</fullName>
    </recommendedName>
</protein>
<accession>A0A2S9WV44</accession>
<dbReference type="PANTHER" id="PTHR22916:SF3">
    <property type="entry name" value="UDP-GLCNAC:BETAGAL BETA-1,3-N-ACETYLGLUCOSAMINYLTRANSFERASE-LIKE PROTEIN 1"/>
    <property type="match status" value="1"/>
</dbReference>
<evidence type="ECO:0000259" key="1">
    <source>
        <dbReference type="Pfam" id="PF00535"/>
    </source>
</evidence>
<dbReference type="EMBL" id="MQUC01000003">
    <property type="protein sequence ID" value="PRP67236.1"/>
    <property type="molecule type" value="Genomic_DNA"/>
</dbReference>